<feature type="region of interest" description="Disordered" evidence="1">
    <location>
        <begin position="1"/>
        <end position="26"/>
    </location>
</feature>
<accession>A0A8X6X0J3</accession>
<protein>
    <submittedName>
        <fullName evidence="2">Uncharacterized protein</fullName>
    </submittedName>
</protein>
<comment type="caution">
    <text evidence="2">The sequence shown here is derived from an EMBL/GenBank/DDBJ whole genome shotgun (WGS) entry which is preliminary data.</text>
</comment>
<evidence type="ECO:0000313" key="3">
    <source>
        <dbReference type="Proteomes" id="UP000886998"/>
    </source>
</evidence>
<reference evidence="2" key="1">
    <citation type="submission" date="2020-08" db="EMBL/GenBank/DDBJ databases">
        <title>Multicomponent nature underlies the extraordinary mechanical properties of spider dragline silk.</title>
        <authorList>
            <person name="Kono N."/>
            <person name="Nakamura H."/>
            <person name="Mori M."/>
            <person name="Yoshida Y."/>
            <person name="Ohtoshi R."/>
            <person name="Malay A.D."/>
            <person name="Moran D.A.P."/>
            <person name="Tomita M."/>
            <person name="Numata K."/>
            <person name="Arakawa K."/>
        </authorList>
    </citation>
    <scope>NUCLEOTIDE SEQUENCE</scope>
</reference>
<gene>
    <name evidence="2" type="ORF">TNIN_400901</name>
</gene>
<name>A0A8X6X0J3_9ARAC</name>
<sequence length="71" mass="7888">MDMNSKKSGHSFKSRSSRSGTSTCMTSTTECQTLKNVMEKICVAEKAIQHYENQVKNPIPGGDQMTESRLC</sequence>
<dbReference type="Proteomes" id="UP000886998">
    <property type="component" value="Unassembled WGS sequence"/>
</dbReference>
<dbReference type="AlphaFoldDB" id="A0A8X6X0J3"/>
<feature type="compositionally biased region" description="Basic residues" evidence="1">
    <location>
        <begin position="7"/>
        <end position="16"/>
    </location>
</feature>
<evidence type="ECO:0000256" key="1">
    <source>
        <dbReference type="SAM" id="MobiDB-lite"/>
    </source>
</evidence>
<dbReference type="EMBL" id="BMAV01003571">
    <property type="protein sequence ID" value="GFY43256.1"/>
    <property type="molecule type" value="Genomic_DNA"/>
</dbReference>
<keyword evidence="3" id="KW-1185">Reference proteome</keyword>
<organism evidence="2 3">
    <name type="scientific">Trichonephila inaurata madagascariensis</name>
    <dbReference type="NCBI Taxonomy" id="2747483"/>
    <lineage>
        <taxon>Eukaryota</taxon>
        <taxon>Metazoa</taxon>
        <taxon>Ecdysozoa</taxon>
        <taxon>Arthropoda</taxon>
        <taxon>Chelicerata</taxon>
        <taxon>Arachnida</taxon>
        <taxon>Araneae</taxon>
        <taxon>Araneomorphae</taxon>
        <taxon>Entelegynae</taxon>
        <taxon>Araneoidea</taxon>
        <taxon>Nephilidae</taxon>
        <taxon>Trichonephila</taxon>
        <taxon>Trichonephila inaurata</taxon>
    </lineage>
</organism>
<feature type="compositionally biased region" description="Low complexity" evidence="1">
    <location>
        <begin position="17"/>
        <end position="26"/>
    </location>
</feature>
<proteinExistence type="predicted"/>
<evidence type="ECO:0000313" key="2">
    <source>
        <dbReference type="EMBL" id="GFY43256.1"/>
    </source>
</evidence>